<sequence>MPTPATPPMAPALDVALPPPRLLNRLKGDGLRTSLEEKLLSVKGLEGKHVEVLDTIKYHKFEQFTRPRGPYILSWVREFFLAYGELVPKNKKKASVFRPVNSIMVRGKEVECHSKHINVVLGRPLHSVFPYQGLPIAPSLDDLKGWLCSMISNITLRWLDARAPIEKRNMNIASRYWFGFISITTCHLRTSLFCVILRRLAMTSVPFPVLIELCRCAGVPREPTSDIEVTPSSSTDI</sequence>
<dbReference type="Pfam" id="PF20167">
    <property type="entry name" value="Transposase_32"/>
    <property type="match status" value="1"/>
</dbReference>
<dbReference type="PANTHER" id="PTHR33180">
    <property type="entry name" value="PHOTOSYSTEM II CP43 REACTION CENTER PROTEIN"/>
    <property type="match status" value="1"/>
</dbReference>
<organism evidence="2 3">
    <name type="scientific">Solanum commersonii</name>
    <name type="common">Commerson's wild potato</name>
    <name type="synonym">Commerson's nightshade</name>
    <dbReference type="NCBI Taxonomy" id="4109"/>
    <lineage>
        <taxon>Eukaryota</taxon>
        <taxon>Viridiplantae</taxon>
        <taxon>Streptophyta</taxon>
        <taxon>Embryophyta</taxon>
        <taxon>Tracheophyta</taxon>
        <taxon>Spermatophyta</taxon>
        <taxon>Magnoliopsida</taxon>
        <taxon>eudicotyledons</taxon>
        <taxon>Gunneridae</taxon>
        <taxon>Pentapetalae</taxon>
        <taxon>asterids</taxon>
        <taxon>lamiids</taxon>
        <taxon>Solanales</taxon>
        <taxon>Solanaceae</taxon>
        <taxon>Solanoideae</taxon>
        <taxon>Solaneae</taxon>
        <taxon>Solanum</taxon>
    </lineage>
</organism>
<reference evidence="2 3" key="1">
    <citation type="submission" date="2020-09" db="EMBL/GenBank/DDBJ databases">
        <title>De no assembly of potato wild relative species, Solanum commersonii.</title>
        <authorList>
            <person name="Cho K."/>
        </authorList>
    </citation>
    <scope>NUCLEOTIDE SEQUENCE [LARGE SCALE GENOMIC DNA]</scope>
    <source>
        <strain evidence="2">LZ3.2</strain>
        <tissue evidence="2">Leaf</tissue>
    </source>
</reference>
<dbReference type="Proteomes" id="UP000824120">
    <property type="component" value="Chromosome 8"/>
</dbReference>
<evidence type="ECO:0000313" key="2">
    <source>
        <dbReference type="EMBL" id="KAG5590127.1"/>
    </source>
</evidence>
<keyword evidence="3" id="KW-1185">Reference proteome</keyword>
<comment type="caution">
    <text evidence="2">The sequence shown here is derived from an EMBL/GenBank/DDBJ whole genome shotgun (WGS) entry which is preliminary data.</text>
</comment>
<name>A0A9J5XRH4_SOLCO</name>
<proteinExistence type="predicted"/>
<dbReference type="InterPro" id="IPR046796">
    <property type="entry name" value="Transposase_32_dom"/>
</dbReference>
<evidence type="ECO:0000259" key="1">
    <source>
        <dbReference type="Pfam" id="PF20167"/>
    </source>
</evidence>
<dbReference type="AlphaFoldDB" id="A0A9J5XRH4"/>
<protein>
    <recommendedName>
        <fullName evidence="1">Putative plant transposon protein domain-containing protein</fullName>
    </recommendedName>
</protein>
<dbReference type="EMBL" id="JACXVP010000008">
    <property type="protein sequence ID" value="KAG5590127.1"/>
    <property type="molecule type" value="Genomic_DNA"/>
</dbReference>
<dbReference type="PANTHER" id="PTHR33180:SF31">
    <property type="entry name" value="POLYPROTEIN PROTEIN"/>
    <property type="match status" value="1"/>
</dbReference>
<feature type="domain" description="Putative plant transposon protein" evidence="1">
    <location>
        <begin position="58"/>
        <end position="187"/>
    </location>
</feature>
<gene>
    <name evidence="2" type="ORF">H5410_040641</name>
</gene>
<accession>A0A9J5XRH4</accession>
<evidence type="ECO:0000313" key="3">
    <source>
        <dbReference type="Proteomes" id="UP000824120"/>
    </source>
</evidence>